<dbReference type="GO" id="GO:0006508">
    <property type="term" value="P:proteolysis"/>
    <property type="evidence" value="ECO:0007669"/>
    <property type="project" value="UniProtKB-KW"/>
</dbReference>
<protein>
    <submittedName>
        <fullName evidence="10">Uncharacterized protein</fullName>
    </submittedName>
</protein>
<accession>A0A9D5H8I2</accession>
<dbReference type="FunFam" id="2.60.40.2310:FF:000001">
    <property type="entry name" value="Subtilisin-like protease SBT1.5"/>
    <property type="match status" value="1"/>
</dbReference>
<name>A0A9D5H8I2_9LILI</name>
<dbReference type="EMBL" id="JAGGNH010000007">
    <property type="protein sequence ID" value="KAJ0967158.1"/>
    <property type="molecule type" value="Genomic_DNA"/>
</dbReference>
<dbReference type="Pfam" id="PF00082">
    <property type="entry name" value="Peptidase_S8"/>
    <property type="match status" value="1"/>
</dbReference>
<dbReference type="CDD" id="cd02120">
    <property type="entry name" value="PA_subtilisin_like"/>
    <property type="match status" value="1"/>
</dbReference>
<dbReference type="Gene3D" id="3.40.50.200">
    <property type="entry name" value="Peptidase S8/S53 domain"/>
    <property type="match status" value="1"/>
</dbReference>
<dbReference type="GO" id="GO:0004252">
    <property type="term" value="F:serine-type endopeptidase activity"/>
    <property type="evidence" value="ECO:0007669"/>
    <property type="project" value="InterPro"/>
</dbReference>
<dbReference type="PANTHER" id="PTHR10795">
    <property type="entry name" value="PROPROTEIN CONVERTASE SUBTILISIN/KEXIN"/>
    <property type="match status" value="1"/>
</dbReference>
<evidence type="ECO:0000259" key="8">
    <source>
        <dbReference type="Pfam" id="PF02225"/>
    </source>
</evidence>
<keyword evidence="3" id="KW-0732">Signal</keyword>
<dbReference type="InterPro" id="IPR036852">
    <property type="entry name" value="Peptidase_S8/S53_dom_sf"/>
</dbReference>
<feature type="domain" description="Peptidase S8/S53" evidence="7">
    <location>
        <begin position="1"/>
        <end position="343"/>
    </location>
</feature>
<dbReference type="FunFam" id="3.50.30.30:FF:000005">
    <property type="entry name" value="subtilisin-like protease SBT1.5"/>
    <property type="match status" value="1"/>
</dbReference>
<dbReference type="InterPro" id="IPR000209">
    <property type="entry name" value="Peptidase_S8/S53_dom"/>
</dbReference>
<evidence type="ECO:0000259" key="7">
    <source>
        <dbReference type="Pfam" id="PF00082"/>
    </source>
</evidence>
<dbReference type="PROSITE" id="PS51892">
    <property type="entry name" value="SUBTILASE"/>
    <property type="match status" value="1"/>
</dbReference>
<reference evidence="10" key="2">
    <citation type="journal article" date="2022" name="Hortic Res">
        <title>The genome of Dioscorea zingiberensis sheds light on the biosynthesis, origin and evolution of the medicinally important diosgenin saponins.</title>
        <authorList>
            <person name="Li Y."/>
            <person name="Tan C."/>
            <person name="Li Z."/>
            <person name="Guo J."/>
            <person name="Li S."/>
            <person name="Chen X."/>
            <person name="Wang C."/>
            <person name="Dai X."/>
            <person name="Yang H."/>
            <person name="Song W."/>
            <person name="Hou L."/>
            <person name="Xu J."/>
            <person name="Tong Z."/>
            <person name="Xu A."/>
            <person name="Yuan X."/>
            <person name="Wang W."/>
            <person name="Yang Q."/>
            <person name="Chen L."/>
            <person name="Sun Z."/>
            <person name="Wang K."/>
            <person name="Pan B."/>
            <person name="Chen J."/>
            <person name="Bao Y."/>
            <person name="Liu F."/>
            <person name="Qi X."/>
            <person name="Gang D.R."/>
            <person name="Wen J."/>
            <person name="Li J."/>
        </authorList>
    </citation>
    <scope>NUCLEOTIDE SEQUENCE</scope>
    <source>
        <strain evidence="10">Dzin_1.0</strain>
    </source>
</reference>
<evidence type="ECO:0000256" key="1">
    <source>
        <dbReference type="ARBA" id="ARBA00011073"/>
    </source>
</evidence>
<evidence type="ECO:0000256" key="6">
    <source>
        <dbReference type="PROSITE-ProRule" id="PRU01240"/>
    </source>
</evidence>
<feature type="domain" description="PA" evidence="8">
    <location>
        <begin position="128"/>
        <end position="216"/>
    </location>
</feature>
<dbReference type="Pfam" id="PF17766">
    <property type="entry name" value="fn3_6"/>
    <property type="match status" value="1"/>
</dbReference>
<dbReference type="OrthoDB" id="640735at2759"/>
<proteinExistence type="inferred from homology"/>
<evidence type="ECO:0000256" key="3">
    <source>
        <dbReference type="ARBA" id="ARBA00022729"/>
    </source>
</evidence>
<sequence>MAPRAHLAIYKVCTLEGCLVSDILVAMDTAVSDGVDVLSISIGGDPTPFFQDGLAVGAFGAIEHGVFVSCAAGNSGPFASSLSNEAPWILTVAASTMDRRIISTVQLGNGLSFDGESLNQAQSFASGSYPLVYAGASGNTDAAFCGNTSFDGFDVRGKIVLCERGGDIGRIDKGVNVQTAGGFGMILMNQVADGFSTLADPHVLPASHVSYSDGLMIKTYIRYSTLNATASFSFKGTEIGTTPAPAITSFSSRGPSIASPGILKPDITGPGVSVLAAWPSLASSNSSQVIFNMISGTSMSTPHLSGIAALIKAAHPDWSPAAIKSAMMTTADIMDRSGKPIVDERHLPANLFAVGAGHVNPVKASDPGLVYDLKPDDYIPYLCGLGYNSTQVSVILNRRIDCSSVKTITEGELNYPSFSVAFIDGKTSITFERTVKNVGEAESTFYVKVDVPGGVYVTVQPNELRFAKTNEEMKFKVTFNKSNNISDTVRYSQGYLNWISGKHTVRSPISVAF</sequence>
<comment type="caution">
    <text evidence="6">Lacks conserved residue(s) required for the propagation of feature annotation.</text>
</comment>
<evidence type="ECO:0000313" key="11">
    <source>
        <dbReference type="Proteomes" id="UP001085076"/>
    </source>
</evidence>
<keyword evidence="4" id="KW-0720">Serine protease</keyword>
<organism evidence="10 11">
    <name type="scientific">Dioscorea zingiberensis</name>
    <dbReference type="NCBI Taxonomy" id="325984"/>
    <lineage>
        <taxon>Eukaryota</taxon>
        <taxon>Viridiplantae</taxon>
        <taxon>Streptophyta</taxon>
        <taxon>Embryophyta</taxon>
        <taxon>Tracheophyta</taxon>
        <taxon>Spermatophyta</taxon>
        <taxon>Magnoliopsida</taxon>
        <taxon>Liliopsida</taxon>
        <taxon>Dioscoreales</taxon>
        <taxon>Dioscoreaceae</taxon>
        <taxon>Dioscorea</taxon>
    </lineage>
</organism>
<dbReference type="Gene3D" id="2.60.40.2310">
    <property type="match status" value="1"/>
</dbReference>
<evidence type="ECO:0000256" key="2">
    <source>
        <dbReference type="ARBA" id="ARBA00022670"/>
    </source>
</evidence>
<gene>
    <name evidence="10" type="ORF">J5N97_024075</name>
</gene>
<evidence type="ECO:0000313" key="10">
    <source>
        <dbReference type="EMBL" id="KAJ0967158.1"/>
    </source>
</evidence>
<dbReference type="SUPFAM" id="SSF52743">
    <property type="entry name" value="Subtilisin-like"/>
    <property type="match status" value="1"/>
</dbReference>
<dbReference type="SUPFAM" id="SSF52025">
    <property type="entry name" value="PA domain"/>
    <property type="match status" value="1"/>
</dbReference>
<dbReference type="Proteomes" id="UP001085076">
    <property type="component" value="Miscellaneous, Linkage group lg07"/>
</dbReference>
<dbReference type="InterPro" id="IPR003137">
    <property type="entry name" value="PA_domain"/>
</dbReference>
<dbReference type="Gene3D" id="3.50.30.30">
    <property type="match status" value="1"/>
</dbReference>
<dbReference type="InterPro" id="IPR041469">
    <property type="entry name" value="Subtilisin-like_FN3"/>
</dbReference>
<comment type="caution">
    <text evidence="10">The sequence shown here is derived from an EMBL/GenBank/DDBJ whole genome shotgun (WGS) entry which is preliminary data.</text>
</comment>
<keyword evidence="2" id="KW-0645">Protease</keyword>
<dbReference type="InterPro" id="IPR046450">
    <property type="entry name" value="PA_dom_sf"/>
</dbReference>
<dbReference type="Pfam" id="PF02225">
    <property type="entry name" value="PA"/>
    <property type="match status" value="1"/>
</dbReference>
<keyword evidence="4" id="KW-0378">Hydrolase</keyword>
<dbReference type="AlphaFoldDB" id="A0A9D5H8I2"/>
<comment type="similarity">
    <text evidence="1 6">Belongs to the peptidase S8 family.</text>
</comment>
<dbReference type="InterPro" id="IPR045051">
    <property type="entry name" value="SBT"/>
</dbReference>
<keyword evidence="5" id="KW-0325">Glycoprotein</keyword>
<reference evidence="10" key="1">
    <citation type="submission" date="2021-03" db="EMBL/GenBank/DDBJ databases">
        <authorList>
            <person name="Li Z."/>
            <person name="Yang C."/>
        </authorList>
    </citation>
    <scope>NUCLEOTIDE SEQUENCE</scope>
    <source>
        <strain evidence="10">Dzin_1.0</strain>
        <tissue evidence="10">Leaf</tissue>
    </source>
</reference>
<evidence type="ECO:0000259" key="9">
    <source>
        <dbReference type="Pfam" id="PF17766"/>
    </source>
</evidence>
<keyword evidence="11" id="KW-1185">Reference proteome</keyword>
<evidence type="ECO:0000256" key="5">
    <source>
        <dbReference type="ARBA" id="ARBA00023180"/>
    </source>
</evidence>
<feature type="domain" description="Subtilisin-like protease fibronectin type-III" evidence="9">
    <location>
        <begin position="412"/>
        <end position="511"/>
    </location>
</feature>
<evidence type="ECO:0000256" key="4">
    <source>
        <dbReference type="ARBA" id="ARBA00022825"/>
    </source>
</evidence>